<evidence type="ECO:0008006" key="4">
    <source>
        <dbReference type="Google" id="ProtNLM"/>
    </source>
</evidence>
<feature type="region of interest" description="Disordered" evidence="1">
    <location>
        <begin position="144"/>
        <end position="199"/>
    </location>
</feature>
<comment type="caution">
    <text evidence="2">The sequence shown here is derived from an EMBL/GenBank/DDBJ whole genome shotgun (WGS) entry which is preliminary data.</text>
</comment>
<name>A0ABR2J592_9PEZI</name>
<gene>
    <name evidence="2" type="ORF">PGQ11_003116</name>
</gene>
<evidence type="ECO:0000313" key="2">
    <source>
        <dbReference type="EMBL" id="KAK8872602.1"/>
    </source>
</evidence>
<evidence type="ECO:0000313" key="3">
    <source>
        <dbReference type="Proteomes" id="UP001390339"/>
    </source>
</evidence>
<dbReference type="EMBL" id="JAPCWZ010000003">
    <property type="protein sequence ID" value="KAK8872602.1"/>
    <property type="molecule type" value="Genomic_DNA"/>
</dbReference>
<proteinExistence type="predicted"/>
<reference evidence="2 3" key="1">
    <citation type="journal article" date="2024" name="IMA Fungus">
        <title>Apiospora arundinis, a panoply of carbohydrate-active enzymes and secondary metabolites.</title>
        <authorList>
            <person name="Sorensen T."/>
            <person name="Petersen C."/>
            <person name="Muurmann A.T."/>
            <person name="Christiansen J.V."/>
            <person name="Brundto M.L."/>
            <person name="Overgaard C.K."/>
            <person name="Boysen A.T."/>
            <person name="Wollenberg R.D."/>
            <person name="Larsen T.O."/>
            <person name="Sorensen J.L."/>
            <person name="Nielsen K.L."/>
            <person name="Sondergaard T.E."/>
        </authorList>
    </citation>
    <scope>NUCLEOTIDE SEQUENCE [LARGE SCALE GENOMIC DNA]</scope>
    <source>
        <strain evidence="2 3">AAU 773</strain>
    </source>
</reference>
<organism evidence="2 3">
    <name type="scientific">Apiospora arundinis</name>
    <dbReference type="NCBI Taxonomy" id="335852"/>
    <lineage>
        <taxon>Eukaryota</taxon>
        <taxon>Fungi</taxon>
        <taxon>Dikarya</taxon>
        <taxon>Ascomycota</taxon>
        <taxon>Pezizomycotina</taxon>
        <taxon>Sordariomycetes</taxon>
        <taxon>Xylariomycetidae</taxon>
        <taxon>Amphisphaeriales</taxon>
        <taxon>Apiosporaceae</taxon>
        <taxon>Apiospora</taxon>
    </lineage>
</organism>
<keyword evidence="3" id="KW-1185">Reference proteome</keyword>
<evidence type="ECO:0000256" key="1">
    <source>
        <dbReference type="SAM" id="MobiDB-lite"/>
    </source>
</evidence>
<accession>A0ABR2J592</accession>
<sequence length="300" mass="33775">MSGNQPWACLNSPIELWDDFKIPQSLLTNNNASTPPPPPPKDQNLEIDSRLPLPLQRSHLQTTLPTELLLLSLQQVDDPLDKLALALTCKRLLQAAALLLNTDHHRHRHRHRIRVPSIRHHARLEPPCPAVVRLQSILKDVLGLPSPPEHVGDGPPPHALSSSSSEPASSSFQSQSPSQSEPSTQPQTPRPNFDHSIPPNPPFWWTTLFRPRRAELRVSSFLDHPDDARDHPYYSLDGRQRYSPEELDAIDNEYVSDTAGLVAELWAEGIHLICPDCWLRAAKARPHANGLQPWRLLAFR</sequence>
<protein>
    <recommendedName>
        <fullName evidence="4">F-box domain-containing protein</fullName>
    </recommendedName>
</protein>
<dbReference type="Proteomes" id="UP001390339">
    <property type="component" value="Unassembled WGS sequence"/>
</dbReference>
<feature type="compositionally biased region" description="Low complexity" evidence="1">
    <location>
        <begin position="159"/>
        <end position="187"/>
    </location>
</feature>